<dbReference type="Proteomes" id="UP000242254">
    <property type="component" value="Unassembled WGS sequence"/>
</dbReference>
<dbReference type="AlphaFoldDB" id="A0A2G4SVR0"/>
<dbReference type="EMBL" id="KZ303848">
    <property type="protein sequence ID" value="PHZ12873.1"/>
    <property type="molecule type" value="Genomic_DNA"/>
</dbReference>
<accession>A0A2G4SVR0</accession>
<name>A0A2G4SVR0_RHIZD</name>
<dbReference type="GeneID" id="35443921"/>
<dbReference type="RefSeq" id="XP_023466581.1">
    <property type="nucleotide sequence ID" value="XM_023612932.1"/>
</dbReference>
<keyword evidence="2" id="KW-1185">Reference proteome</keyword>
<sequence length="74" mass="8338">MCVASSLGFTHKYTFIQPVRLRMVLRLSLMSFGLNIPISIYNTSRFQLATLVFARRRTAAGLRAPSFVLNKGKC</sequence>
<evidence type="ECO:0000313" key="2">
    <source>
        <dbReference type="Proteomes" id="UP000242254"/>
    </source>
</evidence>
<proteinExistence type="predicted"/>
<protein>
    <submittedName>
        <fullName evidence="1">Uncharacterized protein</fullName>
    </submittedName>
</protein>
<organism evidence="1 2">
    <name type="scientific">Rhizopus microsporus ATCC 52813</name>
    <dbReference type="NCBI Taxonomy" id="1340429"/>
    <lineage>
        <taxon>Eukaryota</taxon>
        <taxon>Fungi</taxon>
        <taxon>Fungi incertae sedis</taxon>
        <taxon>Mucoromycota</taxon>
        <taxon>Mucoromycotina</taxon>
        <taxon>Mucoromycetes</taxon>
        <taxon>Mucorales</taxon>
        <taxon>Mucorineae</taxon>
        <taxon>Rhizopodaceae</taxon>
        <taxon>Rhizopus</taxon>
    </lineage>
</organism>
<gene>
    <name evidence="1" type="ORF">RHIMIDRAFT_280678</name>
</gene>
<evidence type="ECO:0000313" key="1">
    <source>
        <dbReference type="EMBL" id="PHZ12873.1"/>
    </source>
</evidence>
<reference evidence="1 2" key="1">
    <citation type="journal article" date="2016" name="Proc. Natl. Acad. Sci. U.S.A.">
        <title>Lipid metabolic changes in an early divergent fungus govern the establishment of a mutualistic symbiosis with endobacteria.</title>
        <authorList>
            <person name="Lastovetsky O.A."/>
            <person name="Gaspar M.L."/>
            <person name="Mondo S.J."/>
            <person name="LaButti K.M."/>
            <person name="Sandor L."/>
            <person name="Grigoriev I.V."/>
            <person name="Henry S.A."/>
            <person name="Pawlowska T.E."/>
        </authorList>
    </citation>
    <scope>NUCLEOTIDE SEQUENCE [LARGE SCALE GENOMIC DNA]</scope>
    <source>
        <strain evidence="1 2">ATCC 52813</strain>
    </source>
</reference>